<evidence type="ECO:0000313" key="1">
    <source>
        <dbReference type="EMBL" id="KZV99324.1"/>
    </source>
</evidence>
<dbReference type="AlphaFoldDB" id="A0A165MIQ7"/>
<evidence type="ECO:0000313" key="2">
    <source>
        <dbReference type="Proteomes" id="UP000077266"/>
    </source>
</evidence>
<dbReference type="InterPro" id="IPR032675">
    <property type="entry name" value="LRR_dom_sf"/>
</dbReference>
<dbReference type="Gene3D" id="3.80.10.10">
    <property type="entry name" value="Ribonuclease Inhibitor"/>
    <property type="match status" value="1"/>
</dbReference>
<name>A0A165MIQ7_EXIGL</name>
<proteinExistence type="predicted"/>
<keyword evidence="2" id="KW-1185">Reference proteome</keyword>
<accession>A0A165MIQ7</accession>
<dbReference type="Gene3D" id="1.20.1280.50">
    <property type="match status" value="1"/>
</dbReference>
<organism evidence="1 2">
    <name type="scientific">Exidia glandulosa HHB12029</name>
    <dbReference type="NCBI Taxonomy" id="1314781"/>
    <lineage>
        <taxon>Eukaryota</taxon>
        <taxon>Fungi</taxon>
        <taxon>Dikarya</taxon>
        <taxon>Basidiomycota</taxon>
        <taxon>Agaricomycotina</taxon>
        <taxon>Agaricomycetes</taxon>
        <taxon>Auriculariales</taxon>
        <taxon>Exidiaceae</taxon>
        <taxon>Exidia</taxon>
    </lineage>
</organism>
<dbReference type="EMBL" id="KV425911">
    <property type="protein sequence ID" value="KZV99324.1"/>
    <property type="molecule type" value="Genomic_DNA"/>
</dbReference>
<dbReference type="Proteomes" id="UP000077266">
    <property type="component" value="Unassembled WGS sequence"/>
</dbReference>
<dbReference type="OrthoDB" id="2522283at2759"/>
<dbReference type="InParanoid" id="A0A165MIQ7"/>
<protein>
    <submittedName>
        <fullName evidence="1">Uncharacterized protein</fullName>
    </submittedName>
</protein>
<reference evidence="1 2" key="1">
    <citation type="journal article" date="2016" name="Mol. Biol. Evol.">
        <title>Comparative Genomics of Early-Diverging Mushroom-Forming Fungi Provides Insights into the Origins of Lignocellulose Decay Capabilities.</title>
        <authorList>
            <person name="Nagy L.G."/>
            <person name="Riley R."/>
            <person name="Tritt A."/>
            <person name="Adam C."/>
            <person name="Daum C."/>
            <person name="Floudas D."/>
            <person name="Sun H."/>
            <person name="Yadav J.S."/>
            <person name="Pangilinan J."/>
            <person name="Larsson K.H."/>
            <person name="Matsuura K."/>
            <person name="Barry K."/>
            <person name="Labutti K."/>
            <person name="Kuo R."/>
            <person name="Ohm R.A."/>
            <person name="Bhattacharya S.S."/>
            <person name="Shirouzu T."/>
            <person name="Yoshinaga Y."/>
            <person name="Martin F.M."/>
            <person name="Grigoriev I.V."/>
            <person name="Hibbett D.S."/>
        </authorList>
    </citation>
    <scope>NUCLEOTIDE SEQUENCE [LARGE SCALE GENOMIC DNA]</scope>
    <source>
        <strain evidence="1 2">HHB12029</strain>
    </source>
</reference>
<gene>
    <name evidence="1" type="ORF">EXIGLDRAFT_252854</name>
</gene>
<sequence>MAASCPPELLLAIFDYLEPLIDVWDPLFFSADVLAARRRSTWSTVAACARVCKAWSLIAQHVLYREVSLSSAARRRPPYWHADTANRGVIAALTGNPALATYVETLQTGVGEDCDRPTAYGNLQTLVKTLRLCRNLVHLDLTIGCNTRADQRKFTEDQLAALAQLHNVRHLSVHDSAHTFEPPAEWCNSDKPSLEPVYQLLSVWPNVEVLSLNIARAQFTGRWTYGTLPRLREIRCSEHNLSCKAAIPVLARAPNLQHIVLAKPACGILMYTPAMLKYLTLYGLGDPTLNLSHLVQLERFSLIEGRHPGMRDHRGSLKMWTVSDVLQQLSPSVPALALPAELIEDTMDRELLFHALLRLTGLKTVTFESGCRYLPPGTRAPRAVMEDNAERMRGLLRTSPAHSVQVLVREVFKRWDDVPRMRHPEDLPV</sequence>
<dbReference type="SUPFAM" id="SSF52047">
    <property type="entry name" value="RNI-like"/>
    <property type="match status" value="1"/>
</dbReference>